<dbReference type="InterPro" id="IPR003599">
    <property type="entry name" value="Ig_sub"/>
</dbReference>
<name>A0A401S5Q0_CHIPU</name>
<feature type="transmembrane region" description="Helical" evidence="1">
    <location>
        <begin position="140"/>
        <end position="162"/>
    </location>
</feature>
<dbReference type="GO" id="GO:0005102">
    <property type="term" value="F:signaling receptor binding"/>
    <property type="evidence" value="ECO:0007669"/>
    <property type="project" value="InterPro"/>
</dbReference>
<dbReference type="OMA" id="MEVNSHR"/>
<dbReference type="GO" id="GO:0032695">
    <property type="term" value="P:negative regulation of interleukin-12 production"/>
    <property type="evidence" value="ECO:0007669"/>
    <property type="project" value="TreeGrafter"/>
</dbReference>
<keyword evidence="2" id="KW-0732">Signal</keyword>
<dbReference type="Gene3D" id="2.60.40.10">
    <property type="entry name" value="Immunoglobulins"/>
    <property type="match status" value="1"/>
</dbReference>
<organism evidence="4 5">
    <name type="scientific">Chiloscyllium punctatum</name>
    <name type="common">Brownbanded bambooshark</name>
    <name type="synonym">Hemiscyllium punctatum</name>
    <dbReference type="NCBI Taxonomy" id="137246"/>
    <lineage>
        <taxon>Eukaryota</taxon>
        <taxon>Metazoa</taxon>
        <taxon>Chordata</taxon>
        <taxon>Craniata</taxon>
        <taxon>Vertebrata</taxon>
        <taxon>Chondrichthyes</taxon>
        <taxon>Elasmobranchii</taxon>
        <taxon>Galeomorphii</taxon>
        <taxon>Galeoidea</taxon>
        <taxon>Orectolobiformes</taxon>
        <taxon>Hemiscylliidae</taxon>
        <taxon>Chiloscyllium</taxon>
    </lineage>
</organism>
<accession>A0A401S5Q0</accession>
<reference evidence="4 5" key="1">
    <citation type="journal article" date="2018" name="Nat. Ecol. Evol.">
        <title>Shark genomes provide insights into elasmobranch evolution and the origin of vertebrates.</title>
        <authorList>
            <person name="Hara Y"/>
            <person name="Yamaguchi K"/>
            <person name="Onimaru K"/>
            <person name="Kadota M"/>
            <person name="Koyanagi M"/>
            <person name="Keeley SD"/>
            <person name="Tatsumi K"/>
            <person name="Tanaka K"/>
            <person name="Motone F"/>
            <person name="Kageyama Y"/>
            <person name="Nozu R"/>
            <person name="Adachi N"/>
            <person name="Nishimura O"/>
            <person name="Nakagawa R"/>
            <person name="Tanegashima C"/>
            <person name="Kiyatake I"/>
            <person name="Matsumoto R"/>
            <person name="Murakumo K"/>
            <person name="Nishida K"/>
            <person name="Terakita A"/>
            <person name="Kuratani S"/>
            <person name="Sato K"/>
            <person name="Hyodo S Kuraku.S."/>
        </authorList>
    </citation>
    <scope>NUCLEOTIDE SEQUENCE [LARGE SCALE GENOMIC DNA]</scope>
</reference>
<sequence>MKDLFRSIMIKRVIICLLTVTGVQTIELHTNGNVTVMEGQSATLRCDCSEDAKIALVEWKKSSNKTKLAVYSPNGTHHHDKRITMEVNSHRSTISIKNALKDDEDWYFCIFQTFPNGKQEYKIYLDVKGDEGKSQASSYLATYVVTGVVLAVLAIGTILLLLHYVHQRKSRINIPNQVNIILKNTDDTDNQDNKLPLNRPMVANSQYEDTGIDYMSISLQ</sequence>
<dbReference type="InterPro" id="IPR013783">
    <property type="entry name" value="Ig-like_fold"/>
</dbReference>
<dbReference type="PROSITE" id="PS50835">
    <property type="entry name" value="IG_LIKE"/>
    <property type="match status" value="1"/>
</dbReference>
<keyword evidence="5" id="KW-1185">Reference proteome</keyword>
<feature type="domain" description="Ig-like" evidence="3">
    <location>
        <begin position="24"/>
        <end position="109"/>
    </location>
</feature>
<keyword evidence="1" id="KW-0812">Transmembrane</keyword>
<dbReference type="EMBL" id="BEZZ01000095">
    <property type="protein sequence ID" value="GCC25709.1"/>
    <property type="molecule type" value="Genomic_DNA"/>
</dbReference>
<dbReference type="SUPFAM" id="SSF48726">
    <property type="entry name" value="Immunoglobulin"/>
    <property type="match status" value="1"/>
</dbReference>
<evidence type="ECO:0000256" key="2">
    <source>
        <dbReference type="SAM" id="SignalP"/>
    </source>
</evidence>
<dbReference type="OrthoDB" id="9948163at2759"/>
<dbReference type="InterPro" id="IPR007110">
    <property type="entry name" value="Ig-like_dom"/>
</dbReference>
<dbReference type="GO" id="GO:0009986">
    <property type="term" value="C:cell surface"/>
    <property type="evidence" value="ECO:0007669"/>
    <property type="project" value="TreeGrafter"/>
</dbReference>
<dbReference type="InterPro" id="IPR042948">
    <property type="entry name" value="TIGIT"/>
</dbReference>
<dbReference type="PANTHER" id="PTHR47734">
    <property type="entry name" value="T-CELL IMMUNORECEPTOR WITH IG AND ITIM DOMAINS PROTEIN, TIGIT"/>
    <property type="match status" value="1"/>
</dbReference>
<protein>
    <recommendedName>
        <fullName evidence="3">Ig-like domain-containing protein</fullName>
    </recommendedName>
</protein>
<comment type="caution">
    <text evidence="4">The sequence shown here is derived from an EMBL/GenBank/DDBJ whole genome shotgun (WGS) entry which is preliminary data.</text>
</comment>
<dbReference type="GO" id="GO:0032733">
    <property type="term" value="P:positive regulation of interleukin-10 production"/>
    <property type="evidence" value="ECO:0007669"/>
    <property type="project" value="TreeGrafter"/>
</dbReference>
<evidence type="ECO:0000313" key="5">
    <source>
        <dbReference type="Proteomes" id="UP000287033"/>
    </source>
</evidence>
<dbReference type="Pfam" id="PF07686">
    <property type="entry name" value="V-set"/>
    <property type="match status" value="1"/>
</dbReference>
<proteinExistence type="predicted"/>
<dbReference type="Proteomes" id="UP000287033">
    <property type="component" value="Unassembled WGS sequence"/>
</dbReference>
<keyword evidence="1" id="KW-0472">Membrane</keyword>
<keyword evidence="1" id="KW-1133">Transmembrane helix</keyword>
<feature type="signal peptide" evidence="2">
    <location>
        <begin position="1"/>
        <end position="25"/>
    </location>
</feature>
<dbReference type="AlphaFoldDB" id="A0A401S5Q0"/>
<evidence type="ECO:0000313" key="4">
    <source>
        <dbReference type="EMBL" id="GCC25709.1"/>
    </source>
</evidence>
<feature type="chain" id="PRO_5019485983" description="Ig-like domain-containing protein" evidence="2">
    <location>
        <begin position="26"/>
        <end position="220"/>
    </location>
</feature>
<gene>
    <name evidence="4" type="ORF">chiPu_0004120</name>
</gene>
<dbReference type="PANTHER" id="PTHR47734:SF1">
    <property type="entry name" value="T-CELL IMMUNORECEPTOR WITH IG AND ITIM DOMAINS"/>
    <property type="match status" value="1"/>
</dbReference>
<dbReference type="InterPro" id="IPR013106">
    <property type="entry name" value="Ig_V-set"/>
</dbReference>
<dbReference type="InterPro" id="IPR036179">
    <property type="entry name" value="Ig-like_dom_sf"/>
</dbReference>
<evidence type="ECO:0000256" key="1">
    <source>
        <dbReference type="SAM" id="Phobius"/>
    </source>
</evidence>
<dbReference type="GO" id="GO:0050868">
    <property type="term" value="P:negative regulation of T cell activation"/>
    <property type="evidence" value="ECO:0007669"/>
    <property type="project" value="InterPro"/>
</dbReference>
<evidence type="ECO:0000259" key="3">
    <source>
        <dbReference type="PROSITE" id="PS50835"/>
    </source>
</evidence>
<dbReference type="SMART" id="SM00409">
    <property type="entry name" value="IG"/>
    <property type="match status" value="1"/>
</dbReference>